<feature type="compositionally biased region" description="Low complexity" evidence="1">
    <location>
        <begin position="53"/>
        <end position="70"/>
    </location>
</feature>
<feature type="compositionally biased region" description="Polar residues" evidence="1">
    <location>
        <begin position="42"/>
        <end position="52"/>
    </location>
</feature>
<reference evidence="2 3" key="1">
    <citation type="submission" date="2011-02" db="EMBL/GenBank/DDBJ databases">
        <title>The Genome Sequence of Sphaeroforma arctica JP610.</title>
        <authorList>
            <consortium name="The Broad Institute Genome Sequencing Platform"/>
            <person name="Russ C."/>
            <person name="Cuomo C."/>
            <person name="Young S.K."/>
            <person name="Zeng Q."/>
            <person name="Gargeya S."/>
            <person name="Alvarado L."/>
            <person name="Berlin A."/>
            <person name="Chapman S.B."/>
            <person name="Chen Z."/>
            <person name="Freedman E."/>
            <person name="Gellesch M."/>
            <person name="Goldberg J."/>
            <person name="Griggs A."/>
            <person name="Gujja S."/>
            <person name="Heilman E."/>
            <person name="Heiman D."/>
            <person name="Howarth C."/>
            <person name="Mehta T."/>
            <person name="Neiman D."/>
            <person name="Pearson M."/>
            <person name="Roberts A."/>
            <person name="Saif S."/>
            <person name="Shea T."/>
            <person name="Shenoy N."/>
            <person name="Sisk P."/>
            <person name="Stolte C."/>
            <person name="Sykes S."/>
            <person name="White J."/>
            <person name="Yandava C."/>
            <person name="Burger G."/>
            <person name="Gray M.W."/>
            <person name="Holland P.W.H."/>
            <person name="King N."/>
            <person name="Lang F.B.F."/>
            <person name="Roger A.J."/>
            <person name="Ruiz-Trillo I."/>
            <person name="Haas B."/>
            <person name="Nusbaum C."/>
            <person name="Birren B."/>
        </authorList>
    </citation>
    <scope>NUCLEOTIDE SEQUENCE [LARGE SCALE GENOMIC DNA]</scope>
    <source>
        <strain evidence="2 3">JP610</strain>
    </source>
</reference>
<feature type="non-terminal residue" evidence="2">
    <location>
        <position position="1"/>
    </location>
</feature>
<organism evidence="2 3">
    <name type="scientific">Sphaeroforma arctica JP610</name>
    <dbReference type="NCBI Taxonomy" id="667725"/>
    <lineage>
        <taxon>Eukaryota</taxon>
        <taxon>Ichthyosporea</taxon>
        <taxon>Ichthyophonida</taxon>
        <taxon>Sphaeroforma</taxon>
    </lineage>
</organism>
<evidence type="ECO:0000313" key="2">
    <source>
        <dbReference type="EMBL" id="KNC73280.1"/>
    </source>
</evidence>
<dbReference type="RefSeq" id="XP_014147182.1">
    <property type="nucleotide sequence ID" value="XM_014291707.1"/>
</dbReference>
<feature type="region of interest" description="Disordered" evidence="1">
    <location>
        <begin position="32"/>
        <end position="96"/>
    </location>
</feature>
<evidence type="ECO:0000256" key="1">
    <source>
        <dbReference type="SAM" id="MobiDB-lite"/>
    </source>
</evidence>
<dbReference type="Proteomes" id="UP000054560">
    <property type="component" value="Unassembled WGS sequence"/>
</dbReference>
<dbReference type="EMBL" id="KQ245830">
    <property type="protein sequence ID" value="KNC73280.1"/>
    <property type="molecule type" value="Genomic_DNA"/>
</dbReference>
<feature type="non-terminal residue" evidence="2">
    <location>
        <position position="187"/>
    </location>
</feature>
<gene>
    <name evidence="2" type="ORF">SARC_14160</name>
</gene>
<sequence length="187" mass="21880">GVPAQDMSGMHMDGGAEAYNGYMNRNAVHMSQGSVAQPPAQLPNNNSKNNIVQQQLQQQQHQQQHPQQHQQQHHHQQQQQQQQQQKQQQQQQQQPMNEHKILELAQGFINLAKQITTQRPNLDPFIKLVLNCKVDFDSFVEKLVEERMLDVSGREAFKTQYRLRFHALGQFRALRQRQQMEAMQRTN</sequence>
<evidence type="ECO:0000313" key="3">
    <source>
        <dbReference type="Proteomes" id="UP000054560"/>
    </source>
</evidence>
<accession>A0A0L0F976</accession>
<name>A0A0L0F976_9EUKA</name>
<protein>
    <submittedName>
        <fullName evidence="2">Uncharacterized protein</fullName>
    </submittedName>
</protein>
<dbReference type="AlphaFoldDB" id="A0A0L0F976"/>
<keyword evidence="3" id="KW-1185">Reference proteome</keyword>
<dbReference type="GeneID" id="25914664"/>
<proteinExistence type="predicted"/>
<feature type="compositionally biased region" description="Low complexity" evidence="1">
    <location>
        <begin position="77"/>
        <end position="94"/>
    </location>
</feature>